<comment type="caution">
    <text evidence="1">The sequence shown here is derived from an EMBL/GenBank/DDBJ whole genome shotgun (WGS) entry which is preliminary data.</text>
</comment>
<protein>
    <submittedName>
        <fullName evidence="1">Uncharacterized protein</fullName>
    </submittedName>
</protein>
<organism evidence="1">
    <name type="scientific">marine sediment metagenome</name>
    <dbReference type="NCBI Taxonomy" id="412755"/>
    <lineage>
        <taxon>unclassified sequences</taxon>
        <taxon>metagenomes</taxon>
        <taxon>ecological metagenomes</taxon>
    </lineage>
</organism>
<dbReference type="AlphaFoldDB" id="X0TSF7"/>
<evidence type="ECO:0000313" key="1">
    <source>
        <dbReference type="EMBL" id="GAF96154.1"/>
    </source>
</evidence>
<reference evidence="1" key="1">
    <citation type="journal article" date="2014" name="Front. Microbiol.">
        <title>High frequency of phylogenetically diverse reductive dehalogenase-homologous genes in deep subseafloor sedimentary metagenomes.</title>
        <authorList>
            <person name="Kawai M."/>
            <person name="Futagami T."/>
            <person name="Toyoda A."/>
            <person name="Takaki Y."/>
            <person name="Nishi S."/>
            <person name="Hori S."/>
            <person name="Arai W."/>
            <person name="Tsubouchi T."/>
            <person name="Morono Y."/>
            <person name="Uchiyama I."/>
            <person name="Ito T."/>
            <person name="Fujiyama A."/>
            <person name="Inagaki F."/>
            <person name="Takami H."/>
        </authorList>
    </citation>
    <scope>NUCLEOTIDE SEQUENCE</scope>
    <source>
        <strain evidence="1">Expedition CK06-06</strain>
    </source>
</reference>
<gene>
    <name evidence="1" type="ORF">S01H1_32191</name>
</gene>
<proteinExistence type="predicted"/>
<accession>X0TSF7</accession>
<feature type="non-terminal residue" evidence="1">
    <location>
        <position position="1"/>
    </location>
</feature>
<name>X0TSF7_9ZZZZ</name>
<dbReference type="EMBL" id="BARS01019916">
    <property type="protein sequence ID" value="GAF96154.1"/>
    <property type="molecule type" value="Genomic_DNA"/>
</dbReference>
<sequence length="48" mass="5561">LKMFLFKGENNLRKMGDTAKETLISLQGATDRIMNVIEDLMNTSEWKE</sequence>